<protein>
    <recommendedName>
        <fullName evidence="4">Secreted protein</fullName>
    </recommendedName>
</protein>
<keyword evidence="3" id="KW-1185">Reference proteome</keyword>
<dbReference type="KEGG" id="mcoo:MCOO_45910"/>
<proteinExistence type="predicted"/>
<dbReference type="Proteomes" id="UP000465866">
    <property type="component" value="Chromosome"/>
</dbReference>
<keyword evidence="1" id="KW-0732">Signal</keyword>
<evidence type="ECO:0000256" key="1">
    <source>
        <dbReference type="SAM" id="SignalP"/>
    </source>
</evidence>
<accession>A0A7I7L3Q0</accession>
<dbReference type="AlphaFoldDB" id="A0A7I7L3Q0"/>
<name>A0A7I7L3Q0_9MYCO</name>
<dbReference type="EMBL" id="AP022569">
    <property type="protein sequence ID" value="BBX48576.1"/>
    <property type="molecule type" value="Genomic_DNA"/>
</dbReference>
<evidence type="ECO:0000313" key="3">
    <source>
        <dbReference type="Proteomes" id="UP000465866"/>
    </source>
</evidence>
<gene>
    <name evidence="2" type="ORF">MCOO_45910</name>
</gene>
<evidence type="ECO:0008006" key="4">
    <source>
        <dbReference type="Google" id="ProtNLM"/>
    </source>
</evidence>
<sequence>MTRHRNIAVRRAMSIGSIAAMSLPLMLFAGAGTASATEPTYFYNSDNSMQVIYGGGGGAIFATVVDSRNPEGVTEFCQYHAVGVQGTPAFPYNRQTTVTGPNPSAPITIIFQQIGGHYAVDVTCQGTGNSAAFSPVIY</sequence>
<feature type="signal peptide" evidence="1">
    <location>
        <begin position="1"/>
        <end position="36"/>
    </location>
</feature>
<evidence type="ECO:0000313" key="2">
    <source>
        <dbReference type="EMBL" id="BBX48576.1"/>
    </source>
</evidence>
<dbReference type="RefSeq" id="WP_163780450.1">
    <property type="nucleotide sequence ID" value="NZ_AP022569.1"/>
</dbReference>
<reference evidence="2 3" key="1">
    <citation type="journal article" date="2019" name="Emerg. Microbes Infect.">
        <title>Comprehensive subspecies identification of 175 nontuberculous mycobacteria species based on 7547 genomic profiles.</title>
        <authorList>
            <person name="Matsumoto Y."/>
            <person name="Kinjo T."/>
            <person name="Motooka D."/>
            <person name="Nabeya D."/>
            <person name="Jung N."/>
            <person name="Uechi K."/>
            <person name="Horii T."/>
            <person name="Iida T."/>
            <person name="Fujita J."/>
            <person name="Nakamura S."/>
        </authorList>
    </citation>
    <scope>NUCLEOTIDE SEQUENCE [LARGE SCALE GENOMIC DNA]</scope>
    <source>
        <strain evidence="2 3">JCM 12404</strain>
    </source>
</reference>
<feature type="chain" id="PRO_5029635805" description="Secreted protein" evidence="1">
    <location>
        <begin position="37"/>
        <end position="138"/>
    </location>
</feature>
<organism evidence="2 3">
    <name type="scientific">Mycobacterium cookii</name>
    <dbReference type="NCBI Taxonomy" id="1775"/>
    <lineage>
        <taxon>Bacteria</taxon>
        <taxon>Bacillati</taxon>
        <taxon>Actinomycetota</taxon>
        <taxon>Actinomycetes</taxon>
        <taxon>Mycobacteriales</taxon>
        <taxon>Mycobacteriaceae</taxon>
        <taxon>Mycobacterium</taxon>
    </lineage>
</organism>